<dbReference type="EMBL" id="BQNB010011528">
    <property type="protein sequence ID" value="GJS91730.1"/>
    <property type="molecule type" value="Genomic_DNA"/>
</dbReference>
<reference evidence="2" key="1">
    <citation type="journal article" date="2022" name="Int. J. Mol. Sci.">
        <title>Draft Genome of Tanacetum Coccineum: Genomic Comparison of Closely Related Tanacetum-Family Plants.</title>
        <authorList>
            <person name="Yamashiro T."/>
            <person name="Shiraishi A."/>
            <person name="Nakayama K."/>
            <person name="Satake H."/>
        </authorList>
    </citation>
    <scope>NUCLEOTIDE SEQUENCE</scope>
</reference>
<evidence type="ECO:0000313" key="3">
    <source>
        <dbReference type="Proteomes" id="UP001151760"/>
    </source>
</evidence>
<gene>
    <name evidence="2" type="ORF">Tco_0774366</name>
</gene>
<feature type="compositionally biased region" description="Acidic residues" evidence="1">
    <location>
        <begin position="103"/>
        <end position="117"/>
    </location>
</feature>
<proteinExistence type="predicted"/>
<dbReference type="Proteomes" id="UP001151760">
    <property type="component" value="Unassembled WGS sequence"/>
</dbReference>
<name>A0ABQ4ZP71_9ASTR</name>
<feature type="compositionally biased region" description="Acidic residues" evidence="1">
    <location>
        <begin position="124"/>
        <end position="151"/>
    </location>
</feature>
<sequence>MTHIPLRPNLWVLQIGIKSQGYREPDFVMSDSEDSTITYTEVSSEFEDLSDDPPPSDFVPEPVYPEFMPPEDDMLLAEEQPLSAAVSPTADLPSYITKSDPKEDPEEEDDKDPEEGPVDNPSDRDDEEEEEESFRDDADDEEEDEGEDEEEHLSPADSVPPPAYRTTARMTIRAQTPISFPSEAEVDRLLAISTPPSSPLISLSSPLPQIPSPPFPVPSPLPTSPTDAGAPLGYKDAMIRLRAESPSTSHPLLLPLPIVLLHTRASMVMMRAAAPSTYILAPRLETPPSGIPPLLPIPLPTSLPPLLIPSTDRRAGVPEAELSPQKRLCIALGPKYEIGESSYAPTARPTGSFRADYGFVGTLDAEIRRGPDREIGYGITDVWVDPDEIAEEIPATDVAELGQRMTDFVTTVGQDTYEIYGRLDDAPDDKLLMSGQLNLLRRDLWETRRCTG</sequence>
<evidence type="ECO:0000256" key="1">
    <source>
        <dbReference type="SAM" id="MobiDB-lite"/>
    </source>
</evidence>
<evidence type="ECO:0000313" key="2">
    <source>
        <dbReference type="EMBL" id="GJS91730.1"/>
    </source>
</evidence>
<comment type="caution">
    <text evidence="2">The sequence shown here is derived from an EMBL/GenBank/DDBJ whole genome shotgun (WGS) entry which is preliminary data.</text>
</comment>
<feature type="region of interest" description="Disordered" evidence="1">
    <location>
        <begin position="41"/>
        <end position="163"/>
    </location>
</feature>
<reference evidence="2" key="2">
    <citation type="submission" date="2022-01" db="EMBL/GenBank/DDBJ databases">
        <authorList>
            <person name="Yamashiro T."/>
            <person name="Shiraishi A."/>
            <person name="Satake H."/>
            <person name="Nakayama K."/>
        </authorList>
    </citation>
    <scope>NUCLEOTIDE SEQUENCE</scope>
</reference>
<keyword evidence="3" id="KW-1185">Reference proteome</keyword>
<protein>
    <submittedName>
        <fullName evidence="2">Uncharacterized protein</fullName>
    </submittedName>
</protein>
<organism evidence="2 3">
    <name type="scientific">Tanacetum coccineum</name>
    <dbReference type="NCBI Taxonomy" id="301880"/>
    <lineage>
        <taxon>Eukaryota</taxon>
        <taxon>Viridiplantae</taxon>
        <taxon>Streptophyta</taxon>
        <taxon>Embryophyta</taxon>
        <taxon>Tracheophyta</taxon>
        <taxon>Spermatophyta</taxon>
        <taxon>Magnoliopsida</taxon>
        <taxon>eudicotyledons</taxon>
        <taxon>Gunneridae</taxon>
        <taxon>Pentapetalae</taxon>
        <taxon>asterids</taxon>
        <taxon>campanulids</taxon>
        <taxon>Asterales</taxon>
        <taxon>Asteraceae</taxon>
        <taxon>Asteroideae</taxon>
        <taxon>Anthemideae</taxon>
        <taxon>Anthemidinae</taxon>
        <taxon>Tanacetum</taxon>
    </lineage>
</organism>
<accession>A0ABQ4ZP71</accession>